<dbReference type="EMBL" id="FORQ01000001">
    <property type="protein sequence ID" value="SFI58226.1"/>
    <property type="molecule type" value="Genomic_DNA"/>
</dbReference>
<dbReference type="PANTHER" id="PTHR13887:SF41">
    <property type="entry name" value="THIOREDOXIN SUPERFAMILY PROTEIN"/>
    <property type="match status" value="1"/>
</dbReference>
<dbReference type="GO" id="GO:0016491">
    <property type="term" value="F:oxidoreductase activity"/>
    <property type="evidence" value="ECO:0007669"/>
    <property type="project" value="InterPro"/>
</dbReference>
<dbReference type="InterPro" id="IPR036249">
    <property type="entry name" value="Thioredoxin-like_sf"/>
</dbReference>
<dbReference type="InterPro" id="IPR001853">
    <property type="entry name" value="DSBA-like_thioredoxin_dom"/>
</dbReference>
<evidence type="ECO:0000313" key="2">
    <source>
        <dbReference type="EMBL" id="SFI58226.1"/>
    </source>
</evidence>
<name>A0A1I3JDK0_9FLAO</name>
<protein>
    <submittedName>
        <fullName evidence="2">Predicted dithiol-disulfide isomerase, DsbA family</fullName>
    </submittedName>
</protein>
<dbReference type="Proteomes" id="UP000242560">
    <property type="component" value="Unassembled WGS sequence"/>
</dbReference>
<sequence>MKVDIWSDIRCPFCYVGKKNFENALENFPNKKNIEVTWHSFQLDPNLKTQPEKSSLDYFSEAKGVSKARAKEMHAHVSNAGKDAGIQFNFDDQKVANSYRAHLLVKLAESKGLANEAEEALFKAQLVEGKNIDDDATLIEIGKSLSFTEDEIKAALSSDEFGHAVAQDMMQARQMGISGVPFFVINDKYGVSGAQPTPVFAEVLEKSWQEFAEGDNGLKIIHEGESCDTDGNCD</sequence>
<keyword evidence="3" id="KW-1185">Reference proteome</keyword>
<dbReference type="SUPFAM" id="SSF52833">
    <property type="entry name" value="Thioredoxin-like"/>
    <property type="match status" value="1"/>
</dbReference>
<reference evidence="3" key="1">
    <citation type="submission" date="2016-10" db="EMBL/GenBank/DDBJ databases">
        <authorList>
            <person name="Varghese N."/>
            <person name="Submissions S."/>
        </authorList>
    </citation>
    <scope>NUCLEOTIDE SEQUENCE [LARGE SCALE GENOMIC DNA]</scope>
    <source>
        <strain evidence="3">DSM 22251</strain>
    </source>
</reference>
<keyword evidence="2" id="KW-0413">Isomerase</keyword>
<dbReference type="Pfam" id="PF01323">
    <property type="entry name" value="DSBA"/>
    <property type="match status" value="1"/>
</dbReference>
<dbReference type="Gene3D" id="3.40.30.10">
    <property type="entry name" value="Glutaredoxin"/>
    <property type="match status" value="1"/>
</dbReference>
<feature type="domain" description="DSBA-like thioredoxin" evidence="1">
    <location>
        <begin position="3"/>
        <end position="204"/>
    </location>
</feature>
<evidence type="ECO:0000259" key="1">
    <source>
        <dbReference type="Pfam" id="PF01323"/>
    </source>
</evidence>
<dbReference type="GO" id="GO:0016853">
    <property type="term" value="F:isomerase activity"/>
    <property type="evidence" value="ECO:0007669"/>
    <property type="project" value="UniProtKB-KW"/>
</dbReference>
<gene>
    <name evidence="2" type="ORF">SAMN05421638_0103</name>
</gene>
<proteinExistence type="predicted"/>
<dbReference type="RefSeq" id="WP_089817708.1">
    <property type="nucleotide sequence ID" value="NZ_FORQ01000001.1"/>
</dbReference>
<dbReference type="PANTHER" id="PTHR13887">
    <property type="entry name" value="GLUTATHIONE S-TRANSFERASE KAPPA"/>
    <property type="match status" value="1"/>
</dbReference>
<dbReference type="CDD" id="cd03024">
    <property type="entry name" value="DsbA_FrnE"/>
    <property type="match status" value="1"/>
</dbReference>
<organism evidence="2 3">
    <name type="scientific">Kaistella treverensis</name>
    <dbReference type="NCBI Taxonomy" id="631455"/>
    <lineage>
        <taxon>Bacteria</taxon>
        <taxon>Pseudomonadati</taxon>
        <taxon>Bacteroidota</taxon>
        <taxon>Flavobacteriia</taxon>
        <taxon>Flavobacteriales</taxon>
        <taxon>Weeksellaceae</taxon>
        <taxon>Chryseobacterium group</taxon>
        <taxon>Kaistella</taxon>
    </lineage>
</organism>
<evidence type="ECO:0000313" key="3">
    <source>
        <dbReference type="Proteomes" id="UP000242560"/>
    </source>
</evidence>
<accession>A0A1I3JDK0</accession>
<dbReference type="AlphaFoldDB" id="A0A1I3JDK0"/>